<keyword evidence="3" id="KW-1185">Reference proteome</keyword>
<protein>
    <submittedName>
        <fullName evidence="2">Uncharacterized protein</fullName>
    </submittedName>
</protein>
<organism evidence="2 3">
    <name type="scientific">Epichloe bromicola</name>
    <dbReference type="NCBI Taxonomy" id="79588"/>
    <lineage>
        <taxon>Eukaryota</taxon>
        <taxon>Fungi</taxon>
        <taxon>Dikarya</taxon>
        <taxon>Ascomycota</taxon>
        <taxon>Pezizomycotina</taxon>
        <taxon>Sordariomycetes</taxon>
        <taxon>Hypocreomycetidae</taxon>
        <taxon>Hypocreales</taxon>
        <taxon>Clavicipitaceae</taxon>
        <taxon>Epichloe</taxon>
    </lineage>
</organism>
<sequence length="432" mass="48767">MGSSYGSFSRAKSSKRKRKAPDGPPNSAPIPEKQEVINSYSWSASQQRQLSLAGVNDTDKDLSQAIEYFPHRGFQTAEFEFTQSDEEDSSRTAEGQGSHAKTLTPRQSKTAHLGSQLDNLLRSTHQLLDEGKVEKSAKLFAIILQLRLDGRPIDIRQYNLWALGAEIIMRGGEEDRLRRLGLQSKATDCGESYTHIRVPLRWGSNTNINKLRAYMEELIQKYPYDRKFPRIVSALDFQLALKACEIFNCHAQFMAEISRLTGERQTWQEDVIPHATSHQREVNAHDDSFGMMNGYDETTSPARSNVETEHIRNQICTTITTIAAEMDTMIDNPPYSGNKYFLHLRAIASLMIADLLVFTSKGEDSDTREATKAAEAQLEAKDLLQKIMDRTERSVSSLLDISVQQICANQQSQRQRLHVSLPIRGISNTLEN</sequence>
<proteinExistence type="predicted"/>
<evidence type="ECO:0000256" key="1">
    <source>
        <dbReference type="SAM" id="MobiDB-lite"/>
    </source>
</evidence>
<dbReference type="EMBL" id="BAAFGZ010000049">
    <property type="protein sequence ID" value="GAB0133603.1"/>
    <property type="molecule type" value="Genomic_DNA"/>
</dbReference>
<accession>A0ABQ0CJI5</accession>
<name>A0ABQ0CJI5_9HYPO</name>
<dbReference type="Proteomes" id="UP001562357">
    <property type="component" value="Unassembled WGS sequence"/>
</dbReference>
<reference evidence="3" key="1">
    <citation type="submission" date="2024-06" db="EMBL/GenBank/DDBJ databases">
        <title>Draft Genome Sequences of Epichloe bromicola Strains Isolated from Elymus ciliaris.</title>
        <authorList>
            <consortium name="Epichloe bromicola genome sequencing consortium"/>
            <person name="Miura A."/>
            <person name="Imano S."/>
            <person name="Ashida A."/>
            <person name="Sato I."/>
            <person name="Chiba S."/>
            <person name="Tanaka A."/>
            <person name="Camagna M."/>
            <person name="Takemoto D."/>
        </authorList>
    </citation>
    <scope>NUCLEOTIDE SEQUENCE [LARGE SCALE GENOMIC DNA]</scope>
    <source>
        <strain evidence="3">DP</strain>
    </source>
</reference>
<dbReference type="PANTHER" id="PTHR28244:SF1">
    <property type="entry name" value="RNA POLYMERASE I-SPECIFIC TRANSCRIPTION INITIATION FACTOR RRN11"/>
    <property type="match status" value="1"/>
</dbReference>
<feature type="region of interest" description="Disordered" evidence="1">
    <location>
        <begin position="81"/>
        <end position="111"/>
    </location>
</feature>
<evidence type="ECO:0000313" key="3">
    <source>
        <dbReference type="Proteomes" id="UP001562357"/>
    </source>
</evidence>
<dbReference type="PANTHER" id="PTHR28244">
    <property type="entry name" value="RNA POLYMERASE I-SPECIFIC TRANSCRIPTION INITIATION FACTOR RRN11"/>
    <property type="match status" value="1"/>
</dbReference>
<dbReference type="InterPro" id="IPR053029">
    <property type="entry name" value="RNA_pol_I-specific_init_factor"/>
</dbReference>
<feature type="region of interest" description="Disordered" evidence="1">
    <location>
        <begin position="1"/>
        <end position="34"/>
    </location>
</feature>
<feature type="compositionally biased region" description="Polar residues" evidence="1">
    <location>
        <begin position="92"/>
        <end position="110"/>
    </location>
</feature>
<evidence type="ECO:0000313" key="2">
    <source>
        <dbReference type="EMBL" id="GAB0133603.1"/>
    </source>
</evidence>
<comment type="caution">
    <text evidence="2">The sequence shown here is derived from an EMBL/GenBank/DDBJ whole genome shotgun (WGS) entry which is preliminary data.</text>
</comment>
<gene>
    <name evidence="2" type="primary">g2007</name>
    <name evidence="2" type="ORF">EsDP_00002007</name>
</gene>